<sequence length="117" mass="12946">MSQKTKQKKSKKKLRVEKREQAMIEGILEGSPEGIGVVVIRLECGCRKMAAVSASGDPASKVIIYRDNAQSVCDKCKEDNGAYMRVSESFIDWVEPAPDETTQREICRKVLGTAPVN</sequence>
<dbReference type="AlphaFoldDB" id="A0A8D5JGH9"/>
<organism evidence="1 2">
    <name type="scientific">Desulfomarina profundi</name>
    <dbReference type="NCBI Taxonomy" id="2772557"/>
    <lineage>
        <taxon>Bacteria</taxon>
        <taxon>Pseudomonadati</taxon>
        <taxon>Thermodesulfobacteriota</taxon>
        <taxon>Desulfobulbia</taxon>
        <taxon>Desulfobulbales</taxon>
        <taxon>Desulfobulbaceae</taxon>
        <taxon>Desulfomarina</taxon>
    </lineage>
</organism>
<proteinExistence type="predicted"/>
<dbReference type="RefSeq" id="WP_228856318.1">
    <property type="nucleotide sequence ID" value="NZ_AP024086.1"/>
</dbReference>
<gene>
    <name evidence="1" type="ORF">DGMP_08470</name>
</gene>
<name>A0A8D5JGH9_9BACT</name>
<evidence type="ECO:0000313" key="2">
    <source>
        <dbReference type="Proteomes" id="UP000826725"/>
    </source>
</evidence>
<dbReference type="KEGG" id="dbk:DGMP_08470"/>
<keyword evidence="2" id="KW-1185">Reference proteome</keyword>
<dbReference type="EMBL" id="AP024086">
    <property type="protein sequence ID" value="BCL60154.1"/>
    <property type="molecule type" value="Genomic_DNA"/>
</dbReference>
<accession>A0A8D5JGH9</accession>
<evidence type="ECO:0000313" key="1">
    <source>
        <dbReference type="EMBL" id="BCL60154.1"/>
    </source>
</evidence>
<protein>
    <submittedName>
        <fullName evidence="1">Uncharacterized protein</fullName>
    </submittedName>
</protein>
<dbReference type="Proteomes" id="UP000826725">
    <property type="component" value="Chromosome"/>
</dbReference>
<reference evidence="1" key="1">
    <citation type="submission" date="2020-09" db="EMBL/GenBank/DDBJ databases">
        <title>Desulfogranum mesoprofundum gen. nov., sp. nov., a novel mesophilic, sulfate-reducing chemolithoautotroph isolated from a deep-sea hydrothermal vent chimney in the Suiyo Seamount.</title>
        <authorList>
            <person name="Hashimoto Y."/>
            <person name="Nakagawa S."/>
        </authorList>
    </citation>
    <scope>NUCLEOTIDE SEQUENCE</scope>
    <source>
        <strain evidence="1">KT2</strain>
    </source>
</reference>